<reference evidence="8" key="1">
    <citation type="submission" date="2017-11" db="EMBL/GenBank/DDBJ databases">
        <authorList>
            <person name="Kuznetsova I."/>
            <person name="Sazanova A."/>
            <person name="Chirak E."/>
            <person name="Safronova V."/>
            <person name="Willems A."/>
        </authorList>
    </citation>
    <scope>NUCLEOTIDE SEQUENCE [LARGE SCALE GENOMIC DNA]</scope>
    <source>
        <strain evidence="8">PEPV15</strain>
    </source>
</reference>
<feature type="chain" id="PRO_5015150016" evidence="5">
    <location>
        <begin position="27"/>
        <end position="532"/>
    </location>
</feature>
<keyword evidence="4 5" id="KW-0732">Signal</keyword>
<evidence type="ECO:0000256" key="1">
    <source>
        <dbReference type="ARBA" id="ARBA00004418"/>
    </source>
</evidence>
<comment type="subcellular location">
    <subcellularLocation>
        <location evidence="1">Periplasm</location>
    </subcellularLocation>
</comment>
<evidence type="ECO:0000313" key="8">
    <source>
        <dbReference type="Proteomes" id="UP000241158"/>
    </source>
</evidence>
<keyword evidence="3" id="KW-0813">Transport</keyword>
<comment type="similarity">
    <text evidence="2">Belongs to the bacterial solute-binding protein 5 family.</text>
</comment>
<evidence type="ECO:0000313" key="7">
    <source>
        <dbReference type="EMBL" id="PSH56877.1"/>
    </source>
</evidence>
<dbReference type="PANTHER" id="PTHR30290:SF10">
    <property type="entry name" value="PERIPLASMIC OLIGOPEPTIDE-BINDING PROTEIN-RELATED"/>
    <property type="match status" value="1"/>
</dbReference>
<dbReference type="InterPro" id="IPR000914">
    <property type="entry name" value="SBP_5_dom"/>
</dbReference>
<accession>A0A2P7ART4</accession>
<organism evidence="7 8">
    <name type="scientific">Phyllobacterium endophyticum</name>
    <dbReference type="NCBI Taxonomy" id="1149773"/>
    <lineage>
        <taxon>Bacteria</taxon>
        <taxon>Pseudomonadati</taxon>
        <taxon>Pseudomonadota</taxon>
        <taxon>Alphaproteobacteria</taxon>
        <taxon>Hyphomicrobiales</taxon>
        <taxon>Phyllobacteriaceae</taxon>
        <taxon>Phyllobacterium</taxon>
    </lineage>
</organism>
<dbReference type="Gene3D" id="3.40.190.10">
    <property type="entry name" value="Periplasmic binding protein-like II"/>
    <property type="match status" value="1"/>
</dbReference>
<gene>
    <name evidence="7" type="ORF">CU100_16325</name>
</gene>
<dbReference type="GO" id="GO:0030288">
    <property type="term" value="C:outer membrane-bounded periplasmic space"/>
    <property type="evidence" value="ECO:0007669"/>
    <property type="project" value="TreeGrafter"/>
</dbReference>
<feature type="signal peptide" evidence="5">
    <location>
        <begin position="1"/>
        <end position="26"/>
    </location>
</feature>
<dbReference type="GO" id="GO:0043190">
    <property type="term" value="C:ATP-binding cassette (ABC) transporter complex"/>
    <property type="evidence" value="ECO:0007669"/>
    <property type="project" value="InterPro"/>
</dbReference>
<dbReference type="FunFam" id="3.10.105.10:FF:000001">
    <property type="entry name" value="Oligopeptide ABC transporter, oligopeptide-binding protein"/>
    <property type="match status" value="1"/>
</dbReference>
<dbReference type="Gene3D" id="3.90.76.10">
    <property type="entry name" value="Dipeptide-binding Protein, Domain 1"/>
    <property type="match status" value="1"/>
</dbReference>
<sequence length="532" mass="59398">MTLMKLNLRAALLLGSLMLGASPALAEMVLHRGNSGEPQTLDQSQTSIDIEAFVLKDLYEGLTVYDANGKIVPGAAESWKVSDDGLVYTFKIRDSAKWSDGSPVVAEDFIFSMRREEDPKTAAGYANILYPIKNAEAINKGTLPVDQLGMKAIDDKTLEITLEHPTPFFIELLSHQSALPINKASFEKNGADFVKPGKLVGNGAFKLVEHVPNDHLTVVKNEHYWDAANVKLDKVIFYPLEDQAAAVRRYEAGELDLVYNFASDQMERLRAANAKQVHVTPAFATYYYPFDTRTEPFNDVRVRRALSMSVDRDFLAKEIFNGSKLPVYSLVPPGLQNYGEPSKADFADMSQLDREDKAIELMKEAGYGEGGKPLNIEIRYNTNPNHQKAATAVADMWKKTFGANVTLMNLDISAHYAYLQEGGKFNVARAGWTADYADAENFLNLNVSTNKTFNYGHYENPEFDALMKKSYQERDPAARSKILHEAEALIMRDQPIAPLVNDANFWLVADKVKGWGDNGNNEHLSKYLSIEE</sequence>
<dbReference type="PANTHER" id="PTHR30290">
    <property type="entry name" value="PERIPLASMIC BINDING COMPONENT OF ABC TRANSPORTER"/>
    <property type="match status" value="1"/>
</dbReference>
<dbReference type="Gene3D" id="3.10.105.10">
    <property type="entry name" value="Dipeptide-binding Protein, Domain 3"/>
    <property type="match status" value="1"/>
</dbReference>
<dbReference type="PIRSF" id="PIRSF002741">
    <property type="entry name" value="MppA"/>
    <property type="match status" value="1"/>
</dbReference>
<dbReference type="Proteomes" id="UP000241158">
    <property type="component" value="Unassembled WGS sequence"/>
</dbReference>
<dbReference type="GO" id="GO:0015833">
    <property type="term" value="P:peptide transport"/>
    <property type="evidence" value="ECO:0007669"/>
    <property type="project" value="TreeGrafter"/>
</dbReference>
<dbReference type="GO" id="GO:1904680">
    <property type="term" value="F:peptide transmembrane transporter activity"/>
    <property type="evidence" value="ECO:0007669"/>
    <property type="project" value="TreeGrafter"/>
</dbReference>
<evidence type="ECO:0000256" key="3">
    <source>
        <dbReference type="ARBA" id="ARBA00022448"/>
    </source>
</evidence>
<dbReference type="EMBL" id="PGGN01000003">
    <property type="protein sequence ID" value="PSH56877.1"/>
    <property type="molecule type" value="Genomic_DNA"/>
</dbReference>
<dbReference type="OrthoDB" id="9803988at2"/>
<name>A0A2P7ART4_9HYPH</name>
<dbReference type="SUPFAM" id="SSF53850">
    <property type="entry name" value="Periplasmic binding protein-like II"/>
    <property type="match status" value="1"/>
</dbReference>
<dbReference type="FunFam" id="3.90.76.10:FF:000001">
    <property type="entry name" value="Oligopeptide ABC transporter substrate-binding protein"/>
    <property type="match status" value="1"/>
</dbReference>
<dbReference type="AlphaFoldDB" id="A0A2P7ART4"/>
<feature type="domain" description="Solute-binding protein family 5" evidence="6">
    <location>
        <begin position="70"/>
        <end position="452"/>
    </location>
</feature>
<dbReference type="InterPro" id="IPR030678">
    <property type="entry name" value="Peptide/Ni-bd"/>
</dbReference>
<protein>
    <submittedName>
        <fullName evidence="7">ABC transporter substrate-binding protein</fullName>
    </submittedName>
</protein>
<evidence type="ECO:0000256" key="4">
    <source>
        <dbReference type="ARBA" id="ARBA00022729"/>
    </source>
</evidence>
<proteinExistence type="inferred from homology"/>
<dbReference type="CDD" id="cd08504">
    <property type="entry name" value="PBP2_OppA"/>
    <property type="match status" value="1"/>
</dbReference>
<dbReference type="Pfam" id="PF00496">
    <property type="entry name" value="SBP_bac_5"/>
    <property type="match status" value="1"/>
</dbReference>
<comment type="caution">
    <text evidence="7">The sequence shown here is derived from an EMBL/GenBank/DDBJ whole genome shotgun (WGS) entry which is preliminary data.</text>
</comment>
<dbReference type="InterPro" id="IPR039424">
    <property type="entry name" value="SBP_5"/>
</dbReference>
<keyword evidence="8" id="KW-1185">Reference proteome</keyword>
<evidence type="ECO:0000256" key="2">
    <source>
        <dbReference type="ARBA" id="ARBA00005695"/>
    </source>
</evidence>
<evidence type="ECO:0000259" key="6">
    <source>
        <dbReference type="Pfam" id="PF00496"/>
    </source>
</evidence>
<dbReference type="RefSeq" id="WP_106717634.1">
    <property type="nucleotide sequence ID" value="NZ_JACHXT010000003.1"/>
</dbReference>
<evidence type="ECO:0000256" key="5">
    <source>
        <dbReference type="SAM" id="SignalP"/>
    </source>
</evidence>